<feature type="domain" description="SAM-dependent MTase RsmB/NOP-type" evidence="3">
    <location>
        <begin position="63"/>
        <end position="379"/>
    </location>
</feature>
<gene>
    <name evidence="4" type="ORF">DGYR_LOCUS12178</name>
</gene>
<feature type="compositionally biased region" description="Basic and acidic residues" evidence="2">
    <location>
        <begin position="512"/>
        <end position="530"/>
    </location>
</feature>
<dbReference type="AlphaFoldDB" id="A0A7I8W990"/>
<dbReference type="GO" id="GO:0003723">
    <property type="term" value="F:RNA binding"/>
    <property type="evidence" value="ECO:0007669"/>
    <property type="project" value="UniProtKB-UniRule"/>
</dbReference>
<feature type="compositionally biased region" description="Polar residues" evidence="2">
    <location>
        <begin position="402"/>
        <end position="412"/>
    </location>
</feature>
<comment type="similarity">
    <text evidence="1">Belongs to the class I-like SAM-binding methyltransferase superfamily. RsmB/NOP family.</text>
</comment>
<keyword evidence="1" id="KW-0808">Transferase</keyword>
<organism evidence="4 5">
    <name type="scientific">Dimorphilus gyrociliatus</name>
    <dbReference type="NCBI Taxonomy" id="2664684"/>
    <lineage>
        <taxon>Eukaryota</taxon>
        <taxon>Metazoa</taxon>
        <taxon>Spiralia</taxon>
        <taxon>Lophotrochozoa</taxon>
        <taxon>Annelida</taxon>
        <taxon>Polychaeta</taxon>
        <taxon>Polychaeta incertae sedis</taxon>
        <taxon>Dinophilidae</taxon>
        <taxon>Dimorphilus</taxon>
    </lineage>
</organism>
<keyword evidence="1" id="KW-0949">S-adenosyl-L-methionine</keyword>
<evidence type="ECO:0000313" key="4">
    <source>
        <dbReference type="EMBL" id="CAD5124671.1"/>
    </source>
</evidence>
<evidence type="ECO:0000256" key="1">
    <source>
        <dbReference type="PROSITE-ProRule" id="PRU01023"/>
    </source>
</evidence>
<evidence type="ECO:0000313" key="5">
    <source>
        <dbReference type="Proteomes" id="UP000549394"/>
    </source>
</evidence>
<proteinExistence type="inferred from homology"/>
<accession>A0A7I8W990</accession>
<dbReference type="PANTHER" id="PTHR14663:SF2">
    <property type="entry name" value="METHYLTRANSFERASE NSUN7-RELATED"/>
    <property type="match status" value="1"/>
</dbReference>
<evidence type="ECO:0000259" key="3">
    <source>
        <dbReference type="PROSITE" id="PS51686"/>
    </source>
</evidence>
<keyword evidence="1" id="KW-0489">Methyltransferase</keyword>
<feature type="compositionally biased region" description="Basic and acidic residues" evidence="2">
    <location>
        <begin position="458"/>
        <end position="480"/>
    </location>
</feature>
<dbReference type="GO" id="GO:0008168">
    <property type="term" value="F:methyltransferase activity"/>
    <property type="evidence" value="ECO:0007669"/>
    <property type="project" value="UniProtKB-KW"/>
</dbReference>
<feature type="region of interest" description="Disordered" evidence="2">
    <location>
        <begin position="628"/>
        <end position="651"/>
    </location>
</feature>
<feature type="region of interest" description="Disordered" evidence="2">
    <location>
        <begin position="512"/>
        <end position="562"/>
    </location>
</feature>
<dbReference type="OrthoDB" id="6817893at2759"/>
<feature type="compositionally biased region" description="Basic residues" evidence="2">
    <location>
        <begin position="418"/>
        <end position="431"/>
    </location>
</feature>
<evidence type="ECO:0000256" key="2">
    <source>
        <dbReference type="SAM" id="MobiDB-lite"/>
    </source>
</evidence>
<comment type="caution">
    <text evidence="1">Lacks conserved residue(s) required for the propagation of feature annotation.</text>
</comment>
<protein>
    <submittedName>
        <fullName evidence="4">DgyrCDS12931</fullName>
    </submittedName>
</protein>
<feature type="compositionally biased region" description="Polar residues" evidence="2">
    <location>
        <begin position="531"/>
        <end position="553"/>
    </location>
</feature>
<dbReference type="SUPFAM" id="SSF53335">
    <property type="entry name" value="S-adenosyl-L-methionine-dependent methyltransferases"/>
    <property type="match status" value="1"/>
</dbReference>
<dbReference type="InterPro" id="IPR042620">
    <property type="entry name" value="NSUN7"/>
</dbReference>
<comment type="caution">
    <text evidence="4">The sequence shown here is derived from an EMBL/GenBank/DDBJ whole genome shotgun (WGS) entry which is preliminary data.</text>
</comment>
<feature type="region of interest" description="Disordered" evidence="2">
    <location>
        <begin position="402"/>
        <end position="480"/>
    </location>
</feature>
<dbReference type="PANTHER" id="PTHR14663">
    <property type="entry name" value="METHYLTRANSFERASE NSUN7-RELATED"/>
    <property type="match status" value="1"/>
</dbReference>
<reference evidence="4 5" key="1">
    <citation type="submission" date="2020-08" db="EMBL/GenBank/DDBJ databases">
        <authorList>
            <person name="Hejnol A."/>
        </authorList>
    </citation>
    <scope>NUCLEOTIDE SEQUENCE [LARGE SCALE GENOMIC DNA]</scope>
</reference>
<keyword evidence="5" id="KW-1185">Reference proteome</keyword>
<dbReference type="InterPro" id="IPR029063">
    <property type="entry name" value="SAM-dependent_MTases_sf"/>
</dbReference>
<dbReference type="PROSITE" id="PS51686">
    <property type="entry name" value="SAM_MT_RSMB_NOP"/>
    <property type="match status" value="1"/>
</dbReference>
<name>A0A7I8W990_9ANNE</name>
<dbReference type="Proteomes" id="UP000549394">
    <property type="component" value="Unassembled WGS sequence"/>
</dbReference>
<sequence>MIYDFQKRRFQTRTPIEDEILDDDLLDIESAIIKCRTKLGAALARSRIKAQVQHLQMLLPANCRDTGDKQRYFYTWINEFKTTKEEALRNLHLYGFDPIENLNNIKECEYFLDRHCDDVIAFCMEDREKLKETALFKENRLVMQDKSSCLAVNSVKSLVNDDEDILIYGSNSGLDAAHLASLLCKLNNTIYVFIKEEKLDKVKRNFERIGVDRNIQLITDPLESIAGDDIRFKHIKLVLFNAKCTKTAVANPVEFLVAEDEDMLLLKEFINSDTNPDRLGKVMWQINSDLRKCLKFPRVQGIVYLTRSNQEIENETVVKKAIDFINTVQQKKNPFRVSPPVLPLTGEEIDEQDILHGKFIKFPSSKNMSGCFIATLTREAEDIKEAAKDILARAAAKGLFSKNSTSAPNEDNSPPSKPTKKTKKKTKSAKIKKLENSKPSSSTVLPPVSSPNLAQRYRSKDQSHESLLKHDITSKSRDTHLNRDVSHKTFSSPVTAHLYDLEIETSIAKEKATKLPRSRTENRLYRRLPNDNETSINSVTQNSNSSPQRLFNQRTDENGGENFLEMSNASDQLGMARSKSESRILQRANTSESLDAYYKTKSTKLSRFSRPKSKVRLSKKVWERLTSATNANSASNDVLRRNPIQHPKPFR</sequence>
<dbReference type="EMBL" id="CAJFCJ010000022">
    <property type="protein sequence ID" value="CAD5124671.1"/>
    <property type="molecule type" value="Genomic_DNA"/>
</dbReference>
<feature type="compositionally biased region" description="Low complexity" evidence="2">
    <location>
        <begin position="437"/>
        <end position="451"/>
    </location>
</feature>
<dbReference type="Gene3D" id="3.40.50.150">
    <property type="entry name" value="Vaccinia Virus protein VP39"/>
    <property type="match status" value="1"/>
</dbReference>
<keyword evidence="1" id="KW-0694">RNA-binding</keyword>
<dbReference type="InterPro" id="IPR001678">
    <property type="entry name" value="MeTrfase_RsmB-F_NOP2_dom"/>
</dbReference>
<dbReference type="GO" id="GO:0032259">
    <property type="term" value="P:methylation"/>
    <property type="evidence" value="ECO:0007669"/>
    <property type="project" value="UniProtKB-KW"/>
</dbReference>